<reference evidence="1 2" key="2">
    <citation type="journal article" date="2019" name="G3 (Bethesda)">
        <title>Hybrid Assembly of the Genome of the Entomopathogenic Nematode Steinernema carpocapsae Identifies the X-Chromosome.</title>
        <authorList>
            <person name="Serra L."/>
            <person name="Macchietto M."/>
            <person name="Macias-Munoz A."/>
            <person name="McGill C.J."/>
            <person name="Rodriguez I.M."/>
            <person name="Rodriguez B."/>
            <person name="Murad R."/>
            <person name="Mortazavi A."/>
        </authorList>
    </citation>
    <scope>NUCLEOTIDE SEQUENCE [LARGE SCALE GENOMIC DNA]</scope>
    <source>
        <strain evidence="1 2">ALL</strain>
    </source>
</reference>
<sequence length="390" mass="44218">MNGQSIIVPLLESIDRLTKSLKNVDSRLTLVEDSFSDFVESAKEKESKALDLLLTMSEKMKLMEKEIKELKSALAEKPKDDNATLIAGQKATPAVPDTIKGFTKEGSKLYAVPVEAAKTNDLSVFIIPSGSDSTDWICCASFNCHTFYCLVDFMRIFPDIDVERLVIADSCSHVPSDVYPPVSHHTLKKQVIPFLEMRVMRHAYELTLIAKSFPDIDLRRADFTVVYLSYQGEQSLNLLKQVIGSGKCANLCLEGRWPNVSYAPLESEHQSLSTLEMLPDLLKQPQLRFFEIESSLLPFTFVEPFVDSFMLGSVEVATIYFDAAHFESFKKFKPELQVMSNATDIEWDVTNENSKKRKRLLCLLWTDSDRHLPEYPTKFVDPVCKLEAIF</sequence>
<evidence type="ECO:0000313" key="2">
    <source>
        <dbReference type="Proteomes" id="UP000298663"/>
    </source>
</evidence>
<gene>
    <name evidence="1" type="ORF">L596_009551</name>
</gene>
<dbReference type="AlphaFoldDB" id="A0A4U5PFQ2"/>
<evidence type="ECO:0000313" key="1">
    <source>
        <dbReference type="EMBL" id="TKR95372.1"/>
    </source>
</evidence>
<keyword evidence="2" id="KW-1185">Reference proteome</keyword>
<reference evidence="1 2" key="1">
    <citation type="journal article" date="2015" name="Genome Biol.">
        <title>Comparative genomics of Steinernema reveals deeply conserved gene regulatory networks.</title>
        <authorList>
            <person name="Dillman A.R."/>
            <person name="Macchietto M."/>
            <person name="Porter C.F."/>
            <person name="Rogers A."/>
            <person name="Williams B."/>
            <person name="Antoshechkin I."/>
            <person name="Lee M.M."/>
            <person name="Goodwin Z."/>
            <person name="Lu X."/>
            <person name="Lewis E.E."/>
            <person name="Goodrich-Blair H."/>
            <person name="Stock S.P."/>
            <person name="Adams B.J."/>
            <person name="Sternberg P.W."/>
            <person name="Mortazavi A."/>
        </authorList>
    </citation>
    <scope>NUCLEOTIDE SEQUENCE [LARGE SCALE GENOMIC DNA]</scope>
    <source>
        <strain evidence="1 2">ALL</strain>
    </source>
</reference>
<protein>
    <submittedName>
        <fullName evidence="1">Uncharacterized protein</fullName>
    </submittedName>
</protein>
<comment type="caution">
    <text evidence="1">The sequence shown here is derived from an EMBL/GenBank/DDBJ whole genome shotgun (WGS) entry which is preliminary data.</text>
</comment>
<dbReference type="Proteomes" id="UP000298663">
    <property type="component" value="Unassembled WGS sequence"/>
</dbReference>
<organism evidence="1 2">
    <name type="scientific">Steinernema carpocapsae</name>
    <name type="common">Entomopathogenic nematode</name>
    <dbReference type="NCBI Taxonomy" id="34508"/>
    <lineage>
        <taxon>Eukaryota</taxon>
        <taxon>Metazoa</taxon>
        <taxon>Ecdysozoa</taxon>
        <taxon>Nematoda</taxon>
        <taxon>Chromadorea</taxon>
        <taxon>Rhabditida</taxon>
        <taxon>Tylenchina</taxon>
        <taxon>Panagrolaimomorpha</taxon>
        <taxon>Strongyloidoidea</taxon>
        <taxon>Steinernematidae</taxon>
        <taxon>Steinernema</taxon>
    </lineage>
</organism>
<name>A0A4U5PFQ2_STECR</name>
<accession>A0A4U5PFQ2</accession>
<dbReference type="EMBL" id="AZBU02000002">
    <property type="protein sequence ID" value="TKR95372.1"/>
    <property type="molecule type" value="Genomic_DNA"/>
</dbReference>
<proteinExistence type="predicted"/>